<dbReference type="InterPro" id="IPR050351">
    <property type="entry name" value="BphY/WalK/GraS-like"/>
</dbReference>
<keyword evidence="11 12" id="KW-0472">Membrane</keyword>
<dbReference type="FunFam" id="1.10.287.130:FF:000008">
    <property type="entry name" value="Two-component sensor histidine kinase"/>
    <property type="match status" value="1"/>
</dbReference>
<dbReference type="GO" id="GO:0005524">
    <property type="term" value="F:ATP binding"/>
    <property type="evidence" value="ECO:0007669"/>
    <property type="project" value="UniProtKB-KW"/>
</dbReference>
<dbReference type="CDD" id="cd00082">
    <property type="entry name" value="HisKA"/>
    <property type="match status" value="1"/>
</dbReference>
<keyword evidence="12" id="KW-0812">Transmembrane</keyword>
<reference evidence="14 15" key="1">
    <citation type="journal article" date="2015" name="Genome Announc.">
        <title>Genome Assemblies of Three Soil-Associated Devosia species: D. insulae, D. limi, and D. soli.</title>
        <authorList>
            <person name="Hassan Y.I."/>
            <person name="Lepp D."/>
            <person name="Zhou T."/>
        </authorList>
    </citation>
    <scope>NUCLEOTIDE SEQUENCE [LARGE SCALE GENOMIC DNA]</scope>
    <source>
        <strain evidence="14 15">DS-56</strain>
    </source>
</reference>
<dbReference type="PROSITE" id="PS50109">
    <property type="entry name" value="HIS_KIN"/>
    <property type="match status" value="1"/>
</dbReference>
<dbReference type="GO" id="GO:0004721">
    <property type="term" value="F:phosphoprotein phosphatase activity"/>
    <property type="evidence" value="ECO:0007669"/>
    <property type="project" value="TreeGrafter"/>
</dbReference>
<dbReference type="Proteomes" id="UP000095463">
    <property type="component" value="Unassembled WGS sequence"/>
</dbReference>
<dbReference type="PANTHER" id="PTHR45453:SF1">
    <property type="entry name" value="PHOSPHATE REGULON SENSOR PROTEIN PHOR"/>
    <property type="match status" value="1"/>
</dbReference>
<evidence type="ECO:0000313" key="14">
    <source>
        <dbReference type="EMBL" id="OEO32942.1"/>
    </source>
</evidence>
<dbReference type="GO" id="GO:0005886">
    <property type="term" value="C:plasma membrane"/>
    <property type="evidence" value="ECO:0007669"/>
    <property type="project" value="UniProtKB-SubCell"/>
</dbReference>
<dbReference type="AlphaFoldDB" id="A0A1E5XWJ0"/>
<dbReference type="SMART" id="SM00388">
    <property type="entry name" value="HisKA"/>
    <property type="match status" value="1"/>
</dbReference>
<dbReference type="InterPro" id="IPR003661">
    <property type="entry name" value="HisK_dim/P_dom"/>
</dbReference>
<dbReference type="Gene3D" id="1.10.287.130">
    <property type="match status" value="1"/>
</dbReference>
<dbReference type="Gene3D" id="3.30.565.10">
    <property type="entry name" value="Histidine kinase-like ATPase, C-terminal domain"/>
    <property type="match status" value="1"/>
</dbReference>
<name>A0A1E5XWJ0_9HYPH</name>
<dbReference type="InterPro" id="IPR003594">
    <property type="entry name" value="HATPase_dom"/>
</dbReference>
<keyword evidence="9" id="KW-0067">ATP-binding</keyword>
<evidence type="ECO:0000256" key="3">
    <source>
        <dbReference type="ARBA" id="ARBA00012438"/>
    </source>
</evidence>
<dbReference type="SMART" id="SM00387">
    <property type="entry name" value="HATPase_c"/>
    <property type="match status" value="1"/>
</dbReference>
<dbReference type="FunFam" id="3.30.565.10:FF:000006">
    <property type="entry name" value="Sensor histidine kinase WalK"/>
    <property type="match status" value="1"/>
</dbReference>
<keyword evidence="7" id="KW-0547">Nucleotide-binding</keyword>
<dbReference type="SUPFAM" id="SSF47384">
    <property type="entry name" value="Homodimeric domain of signal transducing histidine kinase"/>
    <property type="match status" value="1"/>
</dbReference>
<dbReference type="InterPro" id="IPR036890">
    <property type="entry name" value="HATPase_C_sf"/>
</dbReference>
<dbReference type="InterPro" id="IPR036097">
    <property type="entry name" value="HisK_dim/P_sf"/>
</dbReference>
<accession>A0A1E5XWJ0</accession>
<dbReference type="Pfam" id="PF02518">
    <property type="entry name" value="HATPase_c"/>
    <property type="match status" value="1"/>
</dbReference>
<evidence type="ECO:0000256" key="4">
    <source>
        <dbReference type="ARBA" id="ARBA00022475"/>
    </source>
</evidence>
<dbReference type="EMBL" id="LAJE02000044">
    <property type="protein sequence ID" value="OEO32942.1"/>
    <property type="molecule type" value="Genomic_DNA"/>
</dbReference>
<dbReference type="PANTHER" id="PTHR45453">
    <property type="entry name" value="PHOSPHATE REGULON SENSOR PROTEIN PHOR"/>
    <property type="match status" value="1"/>
</dbReference>
<evidence type="ECO:0000259" key="13">
    <source>
        <dbReference type="PROSITE" id="PS50109"/>
    </source>
</evidence>
<keyword evidence="10" id="KW-0902">Two-component regulatory system</keyword>
<protein>
    <recommendedName>
        <fullName evidence="3">histidine kinase</fullName>
        <ecNumber evidence="3">2.7.13.3</ecNumber>
    </recommendedName>
</protein>
<dbReference type="InterPro" id="IPR005467">
    <property type="entry name" value="His_kinase_dom"/>
</dbReference>
<keyword evidence="12" id="KW-1133">Transmembrane helix</keyword>
<feature type="transmembrane region" description="Helical" evidence="12">
    <location>
        <begin position="22"/>
        <end position="42"/>
    </location>
</feature>
<sequence>MAEDAQRSATGSTWFDTVKARLYGRLLMLLAMGLVFMTLAGLNLIDPWLDILAYAIVVGIAALVPETSESTTGAAPGASTTELAFADAVRHFADALPDPSIVIDRRSVIVHLNGHAARHFPGVVAGSPIGFTMRFPQLLAAIEAARLGASQTIELHQTVPTETWYKATVAPLAAGDPLNDGVLVITLQSQTEEKRLEMLRTDFIANASHELRTPLTSLVGFIDTLLGPAANDKEARERFLGLMRGQAARMAKLIEDLLSLSRIEMRQHMRPTAPVELGALLREVAEGLHKLAEDTDTKLRVQAPDEPVTVSGDRDELYEVFENLIDNAIKYGADGDTIDITLSPEAGRRGFDAIVSVVDHGVGVAAEHVPRLTERFYRVDADSSRKKKGTGLGLAIVKHIVTRHHGVLTIKSQPGQGTRVDVLLRK</sequence>
<comment type="catalytic activity">
    <reaction evidence="1">
        <text>ATP + protein L-histidine = ADP + protein N-phospho-L-histidine.</text>
        <dbReference type="EC" id="2.7.13.3"/>
    </reaction>
</comment>
<evidence type="ECO:0000256" key="7">
    <source>
        <dbReference type="ARBA" id="ARBA00022741"/>
    </source>
</evidence>
<evidence type="ECO:0000313" key="15">
    <source>
        <dbReference type="Proteomes" id="UP000095463"/>
    </source>
</evidence>
<dbReference type="GO" id="GO:0016036">
    <property type="term" value="P:cellular response to phosphate starvation"/>
    <property type="evidence" value="ECO:0007669"/>
    <property type="project" value="TreeGrafter"/>
</dbReference>
<keyword evidence="5" id="KW-0597">Phosphoprotein</keyword>
<evidence type="ECO:0000256" key="8">
    <source>
        <dbReference type="ARBA" id="ARBA00022777"/>
    </source>
</evidence>
<keyword evidence="15" id="KW-1185">Reference proteome</keyword>
<dbReference type="CDD" id="cd00075">
    <property type="entry name" value="HATPase"/>
    <property type="match status" value="1"/>
</dbReference>
<keyword evidence="8" id="KW-0418">Kinase</keyword>
<comment type="subcellular location">
    <subcellularLocation>
        <location evidence="2">Cell membrane</location>
    </subcellularLocation>
</comment>
<dbReference type="RefSeq" id="WP_069907905.1">
    <property type="nucleotide sequence ID" value="NZ_LAJE02000044.1"/>
</dbReference>
<evidence type="ECO:0000256" key="2">
    <source>
        <dbReference type="ARBA" id="ARBA00004236"/>
    </source>
</evidence>
<dbReference type="EC" id="2.7.13.3" evidence="3"/>
<evidence type="ECO:0000256" key="5">
    <source>
        <dbReference type="ARBA" id="ARBA00022553"/>
    </source>
</evidence>
<dbReference type="SUPFAM" id="SSF55874">
    <property type="entry name" value="ATPase domain of HSP90 chaperone/DNA topoisomerase II/histidine kinase"/>
    <property type="match status" value="1"/>
</dbReference>
<dbReference type="InterPro" id="IPR004358">
    <property type="entry name" value="Sig_transdc_His_kin-like_C"/>
</dbReference>
<evidence type="ECO:0000256" key="9">
    <source>
        <dbReference type="ARBA" id="ARBA00022840"/>
    </source>
</evidence>
<evidence type="ECO:0000256" key="11">
    <source>
        <dbReference type="ARBA" id="ARBA00023136"/>
    </source>
</evidence>
<evidence type="ECO:0000256" key="6">
    <source>
        <dbReference type="ARBA" id="ARBA00022679"/>
    </source>
</evidence>
<dbReference type="Pfam" id="PF00512">
    <property type="entry name" value="HisKA"/>
    <property type="match status" value="1"/>
</dbReference>
<dbReference type="PRINTS" id="PR00344">
    <property type="entry name" value="BCTRLSENSOR"/>
</dbReference>
<evidence type="ECO:0000256" key="1">
    <source>
        <dbReference type="ARBA" id="ARBA00000085"/>
    </source>
</evidence>
<feature type="domain" description="Histidine kinase" evidence="13">
    <location>
        <begin position="206"/>
        <end position="426"/>
    </location>
</feature>
<evidence type="ECO:0000256" key="12">
    <source>
        <dbReference type="SAM" id="Phobius"/>
    </source>
</evidence>
<dbReference type="GO" id="GO:0000155">
    <property type="term" value="F:phosphorelay sensor kinase activity"/>
    <property type="evidence" value="ECO:0007669"/>
    <property type="project" value="InterPro"/>
</dbReference>
<keyword evidence="6" id="KW-0808">Transferase</keyword>
<organism evidence="14 15">
    <name type="scientific">Devosia insulae DS-56</name>
    <dbReference type="NCBI Taxonomy" id="1116389"/>
    <lineage>
        <taxon>Bacteria</taxon>
        <taxon>Pseudomonadati</taxon>
        <taxon>Pseudomonadota</taxon>
        <taxon>Alphaproteobacteria</taxon>
        <taxon>Hyphomicrobiales</taxon>
        <taxon>Devosiaceae</taxon>
        <taxon>Devosia</taxon>
    </lineage>
</organism>
<proteinExistence type="predicted"/>
<keyword evidence="4" id="KW-1003">Cell membrane</keyword>
<comment type="caution">
    <text evidence="14">The sequence shown here is derived from an EMBL/GenBank/DDBJ whole genome shotgun (WGS) entry which is preliminary data.</text>
</comment>
<evidence type="ECO:0000256" key="10">
    <source>
        <dbReference type="ARBA" id="ARBA00023012"/>
    </source>
</evidence>
<gene>
    <name evidence="14" type="ORF">VW23_009005</name>
</gene>